<dbReference type="GO" id="GO:0030145">
    <property type="term" value="F:manganese ion binding"/>
    <property type="evidence" value="ECO:0007669"/>
    <property type="project" value="TreeGrafter"/>
</dbReference>
<evidence type="ECO:0000256" key="10">
    <source>
        <dbReference type="PIRSR" id="PIRSR601233-2"/>
    </source>
</evidence>
<evidence type="ECO:0000313" key="12">
    <source>
        <dbReference type="EMBL" id="OUC91219.1"/>
    </source>
</evidence>
<evidence type="ECO:0000256" key="6">
    <source>
        <dbReference type="ARBA" id="ARBA00023134"/>
    </source>
</evidence>
<dbReference type="GO" id="GO:0006281">
    <property type="term" value="P:DNA repair"/>
    <property type="evidence" value="ECO:0007669"/>
    <property type="project" value="TreeGrafter"/>
</dbReference>
<dbReference type="AlphaFoldDB" id="A0A243R9C4"/>
<dbReference type="PANTHER" id="PTHR43749:SF2">
    <property type="entry name" value="RNA-SPLICING LIGASE RTCB"/>
    <property type="match status" value="1"/>
</dbReference>
<keyword evidence="3 11" id="KW-0479">Metal-binding</keyword>
<dbReference type="SUPFAM" id="SSF103365">
    <property type="entry name" value="Hypothetical protein PH1602"/>
    <property type="match status" value="1"/>
</dbReference>
<dbReference type="EC" id="6.5.1.8" evidence="1"/>
<dbReference type="GO" id="GO:0042245">
    <property type="term" value="P:RNA repair"/>
    <property type="evidence" value="ECO:0007669"/>
    <property type="project" value="UniProtKB-KW"/>
</dbReference>
<dbReference type="GO" id="GO:0003909">
    <property type="term" value="F:DNA ligase activity"/>
    <property type="evidence" value="ECO:0007669"/>
    <property type="project" value="TreeGrafter"/>
</dbReference>
<dbReference type="GO" id="GO:0006396">
    <property type="term" value="P:RNA processing"/>
    <property type="evidence" value="ECO:0007669"/>
    <property type="project" value="InterPro"/>
</dbReference>
<name>A0A243R9C4_9ACTN</name>
<proteinExistence type="predicted"/>
<keyword evidence="7 11" id="KW-0464">Manganese</keyword>
<dbReference type="InterPro" id="IPR001233">
    <property type="entry name" value="RtcB"/>
</dbReference>
<dbReference type="GO" id="GO:0005525">
    <property type="term" value="F:GTP binding"/>
    <property type="evidence" value="ECO:0007669"/>
    <property type="project" value="UniProtKB-KW"/>
</dbReference>
<evidence type="ECO:0000256" key="11">
    <source>
        <dbReference type="PIRSR" id="PIRSR601233-3"/>
    </source>
</evidence>
<dbReference type="PANTHER" id="PTHR43749">
    <property type="entry name" value="RNA-SPLICING LIGASE RTCB"/>
    <property type="match status" value="1"/>
</dbReference>
<keyword evidence="13" id="KW-1185">Reference proteome</keyword>
<dbReference type="Pfam" id="PF01139">
    <property type="entry name" value="RtcB"/>
    <property type="match status" value="1"/>
</dbReference>
<dbReference type="Gene3D" id="3.90.1860.10">
    <property type="entry name" value="tRNA-splicing ligase RtcB"/>
    <property type="match status" value="1"/>
</dbReference>
<dbReference type="Proteomes" id="UP000194761">
    <property type="component" value="Unassembled WGS sequence"/>
</dbReference>
<feature type="binding site" evidence="10">
    <location>
        <begin position="311"/>
        <end position="314"/>
    </location>
    <ligand>
        <name>GMP</name>
        <dbReference type="ChEBI" id="CHEBI:58115"/>
    </ligand>
</feature>
<dbReference type="EMBL" id="NGFP01000229">
    <property type="protein sequence ID" value="OUC91219.1"/>
    <property type="molecule type" value="Genomic_DNA"/>
</dbReference>
<evidence type="ECO:0000313" key="13">
    <source>
        <dbReference type="Proteomes" id="UP000194761"/>
    </source>
</evidence>
<evidence type="ECO:0000256" key="5">
    <source>
        <dbReference type="ARBA" id="ARBA00022800"/>
    </source>
</evidence>
<feature type="binding site" evidence="10">
    <location>
        <position position="383"/>
    </location>
    <ligand>
        <name>GMP</name>
        <dbReference type="ChEBI" id="CHEBI:58115"/>
    </ligand>
</feature>
<evidence type="ECO:0000256" key="3">
    <source>
        <dbReference type="ARBA" id="ARBA00022723"/>
    </source>
</evidence>
<evidence type="ECO:0000256" key="2">
    <source>
        <dbReference type="ARBA" id="ARBA00022598"/>
    </source>
</evidence>
<evidence type="ECO:0000256" key="7">
    <source>
        <dbReference type="ARBA" id="ARBA00023211"/>
    </source>
</evidence>
<dbReference type="InterPro" id="IPR052915">
    <property type="entry name" value="RtcB-like"/>
</dbReference>
<organism evidence="12 13">
    <name type="scientific">Streptosporangium minutum</name>
    <dbReference type="NCBI Taxonomy" id="569862"/>
    <lineage>
        <taxon>Bacteria</taxon>
        <taxon>Bacillati</taxon>
        <taxon>Actinomycetota</taxon>
        <taxon>Actinomycetes</taxon>
        <taxon>Streptosporangiales</taxon>
        <taxon>Streptosporangiaceae</taxon>
        <taxon>Streptosporangium</taxon>
    </lineage>
</organism>
<accession>A0A243R9C4</accession>
<feature type="binding site" evidence="10">
    <location>
        <begin position="147"/>
        <end position="151"/>
    </location>
    <ligand>
        <name>GMP</name>
        <dbReference type="ChEBI" id="CHEBI:58115"/>
    </ligand>
</feature>
<evidence type="ECO:0000256" key="9">
    <source>
        <dbReference type="PIRSR" id="PIRSR601233-1"/>
    </source>
</evidence>
<comment type="cofactor">
    <cofactor evidence="11">
        <name>Mn(2+)</name>
        <dbReference type="ChEBI" id="CHEBI:29035"/>
    </cofactor>
    <text evidence="11">Binds 2 manganese ions per subunit.</text>
</comment>
<sequence length="384" mass="41086">MPQQVAPGLLSWASDIEPGTVEQAARAARLPFIPSHVALMPDAHVGMGATVGSVIPTQGAIIPSAVGVDIGCGMVATETDLTAADLPDSLAALMPLIEQRIPAGVGQGHDDPRVDGALDALGRPHTSLTGKQETTTAAQFGTLGSGNHFVEVCLDERDHVWTVLHSGSRGIGNQLATKHIGEAKKLMKQYFITLEDPDLAYLVQGTPQFTAYIEDMLWAQRYAMASRARMAEVLVASLVEVVGQGSALRTINCHHNFTQQERHHGRDVWITRKGAIKAADGDEGVIPGSMGTRSYIVTGLGNPASYNSCSHGAGRRMSRTEARRKLTAASLAEAMGGRTWNADRAGALVDEHPEAYKDIDAVMEDQKDLVAVQHTLRQVFNYKG</sequence>
<feature type="binding site" evidence="11">
    <location>
        <position position="255"/>
    </location>
    <ligand>
        <name>Mn(2+)</name>
        <dbReference type="ChEBI" id="CHEBI:29035"/>
        <label>2</label>
    </ligand>
</feature>
<keyword evidence="6 10" id="KW-0342">GTP-binding</keyword>
<feature type="binding site" evidence="11">
    <location>
        <position position="148"/>
    </location>
    <ligand>
        <name>Mn(2+)</name>
        <dbReference type="ChEBI" id="CHEBI:29035"/>
        <label>1</label>
    </ligand>
</feature>
<feature type="binding site" evidence="10">
    <location>
        <begin position="287"/>
        <end position="290"/>
    </location>
    <ligand>
        <name>GMP</name>
        <dbReference type="ChEBI" id="CHEBI:58115"/>
    </ligand>
</feature>
<keyword evidence="2 12" id="KW-0436">Ligase</keyword>
<gene>
    <name evidence="12" type="ORF">CA984_34550</name>
</gene>
<dbReference type="GO" id="GO:0170057">
    <property type="term" value="F:RNA ligase (GTP) activity"/>
    <property type="evidence" value="ECO:0007669"/>
    <property type="project" value="UniProtKB-EC"/>
</dbReference>
<feature type="binding site" evidence="10">
    <location>
        <position position="294"/>
    </location>
    <ligand>
        <name>GMP</name>
        <dbReference type="ChEBI" id="CHEBI:58115"/>
    </ligand>
</feature>
<comment type="catalytic activity">
    <reaction evidence="8">
        <text>a 3'-end 3'-phospho-ribonucleotide-RNA + a 5'-end dephospho-ribonucleoside-RNA + GTP = a ribonucleotidyl-ribonucleotide-RNA + GMP + diphosphate</text>
        <dbReference type="Rhea" id="RHEA:68076"/>
        <dbReference type="Rhea" id="RHEA-COMP:10463"/>
        <dbReference type="Rhea" id="RHEA-COMP:13936"/>
        <dbReference type="Rhea" id="RHEA-COMP:17355"/>
        <dbReference type="ChEBI" id="CHEBI:33019"/>
        <dbReference type="ChEBI" id="CHEBI:37565"/>
        <dbReference type="ChEBI" id="CHEBI:58115"/>
        <dbReference type="ChEBI" id="CHEBI:83062"/>
        <dbReference type="ChEBI" id="CHEBI:138284"/>
        <dbReference type="ChEBI" id="CHEBI:173118"/>
        <dbReference type="EC" id="6.5.1.8"/>
    </reaction>
</comment>
<feature type="binding site" evidence="11">
    <location>
        <position position="165"/>
    </location>
    <ligand>
        <name>Mn(2+)</name>
        <dbReference type="ChEBI" id="CHEBI:29035"/>
        <label>2</label>
    </ligand>
</feature>
<evidence type="ECO:0000256" key="1">
    <source>
        <dbReference type="ARBA" id="ARBA00012726"/>
    </source>
</evidence>
<feature type="binding site" evidence="11">
    <location>
        <position position="69"/>
    </location>
    <ligand>
        <name>Mn(2+)</name>
        <dbReference type="ChEBI" id="CHEBI:29035"/>
        <label>1</label>
    </ligand>
</feature>
<comment type="caution">
    <text evidence="12">The sequence shown here is derived from an EMBL/GenBank/DDBJ whole genome shotgun (WGS) entry which is preliminary data.</text>
</comment>
<reference evidence="12 13" key="1">
    <citation type="submission" date="2017-05" db="EMBL/GenBank/DDBJ databases">
        <title>Biotechnological potential of actinobacteria isolated from South African environments.</title>
        <authorList>
            <person name="Le Roes-Hill M."/>
            <person name="Prins A."/>
            <person name="Durrell K.A."/>
        </authorList>
    </citation>
    <scope>NUCLEOTIDE SEQUENCE [LARGE SCALE GENOMIC DNA]</scope>
    <source>
        <strain evidence="12">M26</strain>
    </source>
</reference>
<keyword evidence="5" id="KW-0692">RNA repair</keyword>
<feature type="active site" description="GMP-histidine intermediate" evidence="9">
    <location>
        <position position="311"/>
    </location>
</feature>
<protein>
    <recommendedName>
        <fullName evidence="1">3'-phosphate/5'-hydroxy nucleic acid ligase</fullName>
        <ecNumber evidence="1">6.5.1.8</ecNumber>
    </recommendedName>
</protein>
<feature type="binding site" evidence="10">
    <location>
        <begin position="255"/>
        <end position="256"/>
    </location>
    <ligand>
        <name>GMP</name>
        <dbReference type="ChEBI" id="CHEBI:58115"/>
    </ligand>
</feature>
<dbReference type="InterPro" id="IPR036025">
    <property type="entry name" value="RtcB-like_sf"/>
</dbReference>
<dbReference type="RefSeq" id="WP_086577639.1">
    <property type="nucleotide sequence ID" value="NZ_NGFP01000229.1"/>
</dbReference>
<keyword evidence="4 10" id="KW-0547">Nucleotide-binding</keyword>
<evidence type="ECO:0000256" key="4">
    <source>
        <dbReference type="ARBA" id="ARBA00022741"/>
    </source>
</evidence>
<evidence type="ECO:0000256" key="8">
    <source>
        <dbReference type="ARBA" id="ARBA00047746"/>
    </source>
</evidence>